<dbReference type="AlphaFoldDB" id="A0A1M6EP35"/>
<dbReference type="InterPro" id="IPR023013">
    <property type="entry name" value="AGPR_AS"/>
</dbReference>
<dbReference type="InterPro" id="IPR000706">
    <property type="entry name" value="AGPR_type-1"/>
</dbReference>
<evidence type="ECO:0000256" key="7">
    <source>
        <dbReference type="HAMAP-Rule" id="MF_00150"/>
    </source>
</evidence>
<dbReference type="EC" id="1.2.1.38" evidence="7"/>
<evidence type="ECO:0000256" key="4">
    <source>
        <dbReference type="ARBA" id="ARBA00022857"/>
    </source>
</evidence>
<evidence type="ECO:0000313" key="10">
    <source>
        <dbReference type="EMBL" id="SHI87247.1"/>
    </source>
</evidence>
<dbReference type="GO" id="GO:0006526">
    <property type="term" value="P:L-arginine biosynthetic process"/>
    <property type="evidence" value="ECO:0007669"/>
    <property type="project" value="UniProtKB-UniRule"/>
</dbReference>
<dbReference type="SMART" id="SM00859">
    <property type="entry name" value="Semialdhyde_dh"/>
    <property type="match status" value="1"/>
</dbReference>
<dbReference type="InterPro" id="IPR000534">
    <property type="entry name" value="Semialdehyde_DH_NAD-bd"/>
</dbReference>
<comment type="catalytic activity">
    <reaction evidence="6 7">
        <text>N-acetyl-L-glutamate 5-semialdehyde + phosphate + NADP(+) = N-acetyl-L-glutamyl 5-phosphate + NADPH + H(+)</text>
        <dbReference type="Rhea" id="RHEA:21588"/>
        <dbReference type="ChEBI" id="CHEBI:15378"/>
        <dbReference type="ChEBI" id="CHEBI:29123"/>
        <dbReference type="ChEBI" id="CHEBI:43474"/>
        <dbReference type="ChEBI" id="CHEBI:57783"/>
        <dbReference type="ChEBI" id="CHEBI:57936"/>
        <dbReference type="ChEBI" id="CHEBI:58349"/>
        <dbReference type="EC" id="1.2.1.38"/>
    </reaction>
</comment>
<accession>A0A1M6EP35</accession>
<evidence type="ECO:0000256" key="8">
    <source>
        <dbReference type="PROSITE-ProRule" id="PRU10010"/>
    </source>
</evidence>
<evidence type="ECO:0000256" key="1">
    <source>
        <dbReference type="ARBA" id="ARBA00004862"/>
    </source>
</evidence>
<proteinExistence type="inferred from homology"/>
<dbReference type="FunFam" id="3.30.360.10:FF:000014">
    <property type="entry name" value="N-acetyl-gamma-glutamyl-phosphate reductase"/>
    <property type="match status" value="1"/>
</dbReference>
<dbReference type="Pfam" id="PF22698">
    <property type="entry name" value="Semialdhyde_dhC_1"/>
    <property type="match status" value="1"/>
</dbReference>
<evidence type="ECO:0000259" key="9">
    <source>
        <dbReference type="SMART" id="SM00859"/>
    </source>
</evidence>
<keyword evidence="2 7" id="KW-0055">Arginine biosynthesis</keyword>
<dbReference type="HAMAP" id="MF_00150">
    <property type="entry name" value="ArgC_type1"/>
    <property type="match status" value="1"/>
</dbReference>
<evidence type="ECO:0000256" key="5">
    <source>
        <dbReference type="ARBA" id="ARBA00023002"/>
    </source>
</evidence>
<dbReference type="InterPro" id="IPR036291">
    <property type="entry name" value="NAD(P)-bd_dom_sf"/>
</dbReference>
<reference evidence="10 11" key="1">
    <citation type="submission" date="2016-11" db="EMBL/GenBank/DDBJ databases">
        <authorList>
            <person name="Jaros S."/>
            <person name="Januszkiewicz K."/>
            <person name="Wedrychowicz H."/>
        </authorList>
    </citation>
    <scope>NUCLEOTIDE SEQUENCE [LARGE SCALE GENOMIC DNA]</scope>
    <source>
        <strain evidence="10 11">DSM 21758</strain>
    </source>
</reference>
<dbReference type="Pfam" id="PF01118">
    <property type="entry name" value="Semialdhyde_dh"/>
    <property type="match status" value="1"/>
</dbReference>
<dbReference type="GO" id="GO:0005737">
    <property type="term" value="C:cytoplasm"/>
    <property type="evidence" value="ECO:0007669"/>
    <property type="project" value="UniProtKB-SubCell"/>
</dbReference>
<dbReference type="Proteomes" id="UP000184310">
    <property type="component" value="Unassembled WGS sequence"/>
</dbReference>
<feature type="domain" description="Semialdehyde dehydrogenase NAD-binding" evidence="9">
    <location>
        <begin position="3"/>
        <end position="139"/>
    </location>
</feature>
<dbReference type="PANTHER" id="PTHR32338:SF10">
    <property type="entry name" value="N-ACETYL-GAMMA-GLUTAMYL-PHOSPHATE REDUCTASE, CHLOROPLASTIC-RELATED"/>
    <property type="match status" value="1"/>
</dbReference>
<dbReference type="Gene3D" id="3.40.50.720">
    <property type="entry name" value="NAD(P)-binding Rossmann-like Domain"/>
    <property type="match status" value="1"/>
</dbReference>
<gene>
    <name evidence="7" type="primary">argC</name>
    <name evidence="10" type="ORF">SAMN02745163_00906</name>
</gene>
<evidence type="ECO:0000256" key="3">
    <source>
        <dbReference type="ARBA" id="ARBA00022605"/>
    </source>
</evidence>
<dbReference type="GO" id="GO:0051287">
    <property type="term" value="F:NAD binding"/>
    <property type="evidence" value="ECO:0007669"/>
    <property type="project" value="InterPro"/>
</dbReference>
<keyword evidence="5 7" id="KW-0560">Oxidoreductase</keyword>
<evidence type="ECO:0000256" key="2">
    <source>
        <dbReference type="ARBA" id="ARBA00022571"/>
    </source>
</evidence>
<dbReference type="CDD" id="cd17895">
    <property type="entry name" value="AGPR_1_N"/>
    <property type="match status" value="1"/>
</dbReference>
<keyword evidence="4 7" id="KW-0521">NADP</keyword>
<dbReference type="OrthoDB" id="9801289at2"/>
<dbReference type="InterPro" id="IPR050085">
    <property type="entry name" value="AGPR"/>
</dbReference>
<sequence length="344" mass="38513">MVKVSIIGATGYVGAELIRLLYTHSKVEIVAISSNSFKDKYIDEVYENFLGLNLVCGDEESAIEKGDVIFIALPHGFSEEISKKALNSGKIVIDMGADFRLKNEENYKKWYEKEFECKNLHQLSSYGLTELNRERIKSSKLIANPGCYPTCSILGIYPAINEGIINESNIIIDAKSGLTGAGRTLSLSSHYSQCNEDLTAYALGGSHRHIPEIEENLKFYTNKEVKITFSPQLVPMNRGIFATIYGDITKAISLEEIFEVYKKYYEKEKFINIMPLGKYAKVKNVSMSNYCNISLHVDERTNKLIVCSTIDNMIKGAAGQAVQNMNLILGFREDLGLEALSQSF</sequence>
<dbReference type="EMBL" id="FQZB01000005">
    <property type="protein sequence ID" value="SHI87247.1"/>
    <property type="molecule type" value="Genomic_DNA"/>
</dbReference>
<dbReference type="RefSeq" id="WP_072985487.1">
    <property type="nucleotide sequence ID" value="NZ_FQZB01000005.1"/>
</dbReference>
<dbReference type="PROSITE" id="PS01224">
    <property type="entry name" value="ARGC"/>
    <property type="match status" value="1"/>
</dbReference>
<dbReference type="NCBIfam" id="TIGR01850">
    <property type="entry name" value="argC"/>
    <property type="match status" value="1"/>
</dbReference>
<dbReference type="STRING" id="1121302.SAMN02745163_00906"/>
<comment type="pathway">
    <text evidence="1 7">Amino-acid biosynthesis; L-arginine biosynthesis; N(2)-acetyl-L-ornithine from L-glutamate: step 3/4.</text>
</comment>
<evidence type="ECO:0000256" key="6">
    <source>
        <dbReference type="ARBA" id="ARBA00050557"/>
    </source>
</evidence>
<comment type="function">
    <text evidence="7">Catalyzes the NADPH-dependent reduction of N-acetyl-5-glutamyl phosphate to yield N-acetyl-L-glutamate 5-semialdehyde.</text>
</comment>
<evidence type="ECO:0000313" key="11">
    <source>
        <dbReference type="Proteomes" id="UP000184310"/>
    </source>
</evidence>
<comment type="subcellular location">
    <subcellularLocation>
        <location evidence="7">Cytoplasm</location>
    </subcellularLocation>
</comment>
<dbReference type="PANTHER" id="PTHR32338">
    <property type="entry name" value="N-ACETYL-GAMMA-GLUTAMYL-PHOSPHATE REDUCTASE, CHLOROPLASTIC-RELATED-RELATED"/>
    <property type="match status" value="1"/>
</dbReference>
<name>A0A1M6EP35_9CLOT</name>
<dbReference type="CDD" id="cd23934">
    <property type="entry name" value="AGPR_1_C"/>
    <property type="match status" value="1"/>
</dbReference>
<keyword evidence="3 7" id="KW-0028">Amino-acid biosynthesis</keyword>
<dbReference type="SUPFAM" id="SSF55347">
    <property type="entry name" value="Glyceraldehyde-3-phosphate dehydrogenase-like, C-terminal domain"/>
    <property type="match status" value="1"/>
</dbReference>
<protein>
    <recommendedName>
        <fullName evidence="7">N-acetyl-gamma-glutamyl-phosphate reductase</fullName>
        <shortName evidence="7">AGPR</shortName>
        <ecNumber evidence="7">1.2.1.38</ecNumber>
    </recommendedName>
    <alternativeName>
        <fullName evidence="7">N-acetyl-glutamate semialdehyde dehydrogenase</fullName>
        <shortName evidence="7">NAGSA dehydrogenase</shortName>
    </alternativeName>
</protein>
<dbReference type="SUPFAM" id="SSF51735">
    <property type="entry name" value="NAD(P)-binding Rossmann-fold domains"/>
    <property type="match status" value="1"/>
</dbReference>
<dbReference type="GO" id="GO:0070401">
    <property type="term" value="F:NADP+ binding"/>
    <property type="evidence" value="ECO:0007669"/>
    <property type="project" value="InterPro"/>
</dbReference>
<dbReference type="GO" id="GO:0003942">
    <property type="term" value="F:N-acetyl-gamma-glutamyl-phosphate reductase activity"/>
    <property type="evidence" value="ECO:0007669"/>
    <property type="project" value="UniProtKB-UniRule"/>
</dbReference>
<dbReference type="UniPathway" id="UPA00068">
    <property type="reaction ID" value="UER00108"/>
</dbReference>
<dbReference type="InterPro" id="IPR058924">
    <property type="entry name" value="AGPR_dimerisation_dom"/>
</dbReference>
<organism evidence="10 11">
    <name type="scientific">Clostridium cavendishii DSM 21758</name>
    <dbReference type="NCBI Taxonomy" id="1121302"/>
    <lineage>
        <taxon>Bacteria</taxon>
        <taxon>Bacillati</taxon>
        <taxon>Bacillota</taxon>
        <taxon>Clostridia</taxon>
        <taxon>Eubacteriales</taxon>
        <taxon>Clostridiaceae</taxon>
        <taxon>Clostridium</taxon>
    </lineage>
</organism>
<keyword evidence="7" id="KW-0963">Cytoplasm</keyword>
<dbReference type="Gene3D" id="3.30.360.10">
    <property type="entry name" value="Dihydrodipicolinate Reductase, domain 2"/>
    <property type="match status" value="1"/>
</dbReference>
<comment type="similarity">
    <text evidence="7">Belongs to the NAGSA dehydrogenase family. Type 1 subfamily.</text>
</comment>
<feature type="active site" evidence="7 8">
    <location>
        <position position="147"/>
    </location>
</feature>
<keyword evidence="11" id="KW-1185">Reference proteome</keyword>